<reference evidence="1 2" key="1">
    <citation type="submission" date="2019-03" db="EMBL/GenBank/DDBJ databases">
        <title>Genomic Encyclopedia of Type Strains, Phase IV (KMG-IV): sequencing the most valuable type-strain genomes for metagenomic binning, comparative biology and taxonomic classification.</title>
        <authorList>
            <person name="Goeker M."/>
        </authorList>
    </citation>
    <scope>NUCLEOTIDE SEQUENCE [LARGE SCALE GENOMIC DNA]</scope>
    <source>
        <strain evidence="1 2">DSM 103923</strain>
    </source>
</reference>
<protein>
    <recommendedName>
        <fullName evidence="3">PilZ domain-containing protein</fullName>
    </recommendedName>
</protein>
<comment type="caution">
    <text evidence="1">The sequence shown here is derived from an EMBL/GenBank/DDBJ whole genome shotgun (WGS) entry which is preliminary data.</text>
</comment>
<dbReference type="RefSeq" id="WP_126463129.1">
    <property type="nucleotide sequence ID" value="NZ_AP018721.1"/>
</dbReference>
<name>A0A4R3JVL0_9PROT</name>
<proteinExistence type="predicted"/>
<accession>A0A4R3JVL0</accession>
<sequence>MLPHYHLPPRHRTAGTINPDFSPDQVGAWLAKLPLAAADQAAEKLSRFLNAFSRIDLPAQHRSQLAGLLKTSAWHLIERLEGELAAHSPPWPAKPYRWLNLSQALLGELANSQKLLVLGSLHQHDLAQAAPRLTDLVETLGRQLSIAYRSHTPAPAGLWHELHQSYWCAAQQGMTEPSAKPAWARMVEHYKSLLLLAMADPYQFTARELEWARALAEAIAPATRLAPAGKGKTAMAPFHVDPLADEPPQALARTETATAVGLLFDTSAAARQLALLGNAIKNRRTTAGMPLPAEPEWPIYLALLNKLKLRWGASKHRLVQRRKPQQESRYEIGLGLHGLCQLVGQTGNGTVFHGSTLNDSAGGLALKCLGPLPDHIGVGEVVGLRQQPGGPWQTGLVRWFKQSREDELLFGLQLLGGQAQAVQLSDQETGPAQCGLLLQAAGNRPAHLVLAKGIGRAGLPLKLKSAAGEQTVTPTQLTEAANGSEVFRLEG</sequence>
<organism evidence="1 2">
    <name type="scientific">Sulfuritortus calidifontis</name>
    <dbReference type="NCBI Taxonomy" id="1914471"/>
    <lineage>
        <taxon>Bacteria</taxon>
        <taxon>Pseudomonadati</taxon>
        <taxon>Pseudomonadota</taxon>
        <taxon>Betaproteobacteria</taxon>
        <taxon>Nitrosomonadales</taxon>
        <taxon>Thiobacillaceae</taxon>
        <taxon>Sulfuritortus</taxon>
    </lineage>
</organism>
<keyword evidence="2" id="KW-1185">Reference proteome</keyword>
<evidence type="ECO:0000313" key="2">
    <source>
        <dbReference type="Proteomes" id="UP000295135"/>
    </source>
</evidence>
<gene>
    <name evidence="1" type="ORF">EDC61_11613</name>
</gene>
<dbReference type="AlphaFoldDB" id="A0A4R3JVL0"/>
<evidence type="ECO:0008006" key="3">
    <source>
        <dbReference type="Google" id="ProtNLM"/>
    </source>
</evidence>
<dbReference type="OrthoDB" id="9123042at2"/>
<evidence type="ECO:0000313" key="1">
    <source>
        <dbReference type="EMBL" id="TCS70414.1"/>
    </source>
</evidence>
<dbReference type="EMBL" id="SLZY01000016">
    <property type="protein sequence ID" value="TCS70414.1"/>
    <property type="molecule type" value="Genomic_DNA"/>
</dbReference>
<dbReference type="Proteomes" id="UP000295135">
    <property type="component" value="Unassembled WGS sequence"/>
</dbReference>